<dbReference type="Proteomes" id="UP000003571">
    <property type="component" value="Unassembled WGS sequence"/>
</dbReference>
<feature type="chain" id="PRO_5003610252" description="Lipoprotein" evidence="1">
    <location>
        <begin position="22"/>
        <end position="193"/>
    </location>
</feature>
<sequence length="193" mass="20865">MKKILSLITFGLLLASGTMSFMSCSDDEDSGEYTYTNNTSVEAGIATPTLKVEANSSTFSVLANKSFSGFSYVEDGTYHYAVPGFNVNWTYDSVKSGFTYEIYGSCTQTGKSDVLLKSGSANAMKSDFNTLEDTDIFKLGYANGGFNGEGDGFYKVSNNTTETLNFSFYIVTKYGSEAKTSNTVNVTLTKATN</sequence>
<name>H7EML6_9SPIR</name>
<keyword evidence="3" id="KW-1185">Reference proteome</keyword>
<dbReference type="AlphaFoldDB" id="H7EML6"/>
<evidence type="ECO:0000313" key="3">
    <source>
        <dbReference type="Proteomes" id="UP000003571"/>
    </source>
</evidence>
<reference evidence="2 3" key="1">
    <citation type="submission" date="2011-09" db="EMBL/GenBank/DDBJ databases">
        <title>The draft genome of Treponema saccharophilum DSM 2985.</title>
        <authorList>
            <consortium name="US DOE Joint Genome Institute (JGI-PGF)"/>
            <person name="Lucas S."/>
            <person name="Copeland A."/>
            <person name="Lapidus A."/>
            <person name="Glavina del Rio T."/>
            <person name="Dalin E."/>
            <person name="Tice H."/>
            <person name="Bruce D."/>
            <person name="Goodwin L."/>
            <person name="Pitluck S."/>
            <person name="Peters L."/>
            <person name="Kyrpides N."/>
            <person name="Mavromatis K."/>
            <person name="Ivanova N."/>
            <person name="Markowitz V."/>
            <person name="Cheng J.-F."/>
            <person name="Hugenholtz P."/>
            <person name="Woyke T."/>
            <person name="Wu D."/>
            <person name="Gronow S."/>
            <person name="Wellnitz S."/>
            <person name="Brambilla E."/>
            <person name="Klenk H.-P."/>
            <person name="Eisen J.A."/>
        </authorList>
    </citation>
    <scope>NUCLEOTIDE SEQUENCE [LARGE SCALE GENOMIC DNA]</scope>
    <source>
        <strain evidence="2 3">DSM 2985</strain>
    </source>
</reference>
<evidence type="ECO:0000256" key="1">
    <source>
        <dbReference type="SAM" id="SignalP"/>
    </source>
</evidence>
<evidence type="ECO:0000313" key="2">
    <source>
        <dbReference type="EMBL" id="EIC01301.1"/>
    </source>
</evidence>
<keyword evidence="1" id="KW-0732">Signal</keyword>
<comment type="caution">
    <text evidence="2">The sequence shown here is derived from an EMBL/GenBank/DDBJ whole genome shotgun (WGS) entry which is preliminary data.</text>
</comment>
<protein>
    <recommendedName>
        <fullName evidence="4">Lipoprotein</fullName>
    </recommendedName>
</protein>
<dbReference type="RefSeq" id="WP_002705595.1">
    <property type="nucleotide sequence ID" value="NZ_AGRW01000051.1"/>
</dbReference>
<organism evidence="2 3">
    <name type="scientific">Treponema saccharophilum DSM 2985</name>
    <dbReference type="NCBI Taxonomy" id="907348"/>
    <lineage>
        <taxon>Bacteria</taxon>
        <taxon>Pseudomonadati</taxon>
        <taxon>Spirochaetota</taxon>
        <taxon>Spirochaetia</taxon>
        <taxon>Spirochaetales</taxon>
        <taxon>Treponemataceae</taxon>
        <taxon>Treponema</taxon>
    </lineage>
</organism>
<accession>H7EML6</accession>
<dbReference type="EMBL" id="AGRW01000051">
    <property type="protein sequence ID" value="EIC01301.1"/>
    <property type="molecule type" value="Genomic_DNA"/>
</dbReference>
<feature type="signal peptide" evidence="1">
    <location>
        <begin position="1"/>
        <end position="21"/>
    </location>
</feature>
<gene>
    <name evidence="2" type="ORF">TresaDRAFT_0438</name>
</gene>
<proteinExistence type="predicted"/>
<evidence type="ECO:0008006" key="4">
    <source>
        <dbReference type="Google" id="ProtNLM"/>
    </source>
</evidence>
<dbReference type="PROSITE" id="PS51257">
    <property type="entry name" value="PROKAR_LIPOPROTEIN"/>
    <property type="match status" value="1"/>
</dbReference>